<evidence type="ECO:0000256" key="1">
    <source>
        <dbReference type="ARBA" id="ARBA00022460"/>
    </source>
</evidence>
<evidence type="ECO:0000256" key="2">
    <source>
        <dbReference type="PROSITE-ProRule" id="PRU00497"/>
    </source>
</evidence>
<dbReference type="InterPro" id="IPR050468">
    <property type="entry name" value="Cuticle_Struct_Prot"/>
</dbReference>
<dbReference type="PANTHER" id="PTHR10380:SF236">
    <property type="entry name" value="PUPAL CUTICLE PROTEIN EDG-84A-LIKE PROTEIN"/>
    <property type="match status" value="1"/>
</dbReference>
<protein>
    <recommendedName>
        <fullName evidence="4">Cuticle protein 7</fullName>
    </recommendedName>
</protein>
<dbReference type="PANTHER" id="PTHR10380">
    <property type="entry name" value="CUTICLE PROTEIN"/>
    <property type="match status" value="1"/>
</dbReference>
<dbReference type="PROSITE" id="PS51155">
    <property type="entry name" value="CHIT_BIND_RR_2"/>
    <property type="match status" value="1"/>
</dbReference>
<organism evidence="3">
    <name type="scientific">Clastoptera arizonana</name>
    <name type="common">Arizona spittle bug</name>
    <dbReference type="NCBI Taxonomy" id="38151"/>
    <lineage>
        <taxon>Eukaryota</taxon>
        <taxon>Metazoa</taxon>
        <taxon>Ecdysozoa</taxon>
        <taxon>Arthropoda</taxon>
        <taxon>Hexapoda</taxon>
        <taxon>Insecta</taxon>
        <taxon>Pterygota</taxon>
        <taxon>Neoptera</taxon>
        <taxon>Paraneoptera</taxon>
        <taxon>Hemiptera</taxon>
        <taxon>Auchenorrhyncha</taxon>
        <taxon>Cercopoidea</taxon>
        <taxon>Clastopteridae</taxon>
        <taxon>Clastoptera</taxon>
    </lineage>
</organism>
<gene>
    <name evidence="3" type="ORF">g.44987</name>
</gene>
<name>A0A1B6CF08_9HEMI</name>
<proteinExistence type="predicted"/>
<keyword evidence="1 2" id="KW-0193">Cuticle</keyword>
<dbReference type="AlphaFoldDB" id="A0A1B6CF08"/>
<feature type="non-terminal residue" evidence="3">
    <location>
        <position position="188"/>
    </location>
</feature>
<evidence type="ECO:0008006" key="4">
    <source>
        <dbReference type="Google" id="ProtNLM"/>
    </source>
</evidence>
<dbReference type="InterPro" id="IPR031311">
    <property type="entry name" value="CHIT_BIND_RR_consensus"/>
</dbReference>
<dbReference type="GO" id="GO:0008010">
    <property type="term" value="F:structural constituent of chitin-based larval cuticle"/>
    <property type="evidence" value="ECO:0007669"/>
    <property type="project" value="TreeGrafter"/>
</dbReference>
<dbReference type="PROSITE" id="PS00233">
    <property type="entry name" value="CHIT_BIND_RR_1"/>
    <property type="match status" value="1"/>
</dbReference>
<accession>A0A1B6CF08</accession>
<dbReference type="GO" id="GO:0062129">
    <property type="term" value="C:chitin-based extracellular matrix"/>
    <property type="evidence" value="ECO:0007669"/>
    <property type="project" value="TreeGrafter"/>
</dbReference>
<dbReference type="Pfam" id="PF00379">
    <property type="entry name" value="Chitin_bind_4"/>
    <property type="match status" value="1"/>
</dbReference>
<sequence length="188" mass="19471">AKPSTDTPYPYAYSAYSAYSPYSAAPLALAAPAPVAGVKSQYHAQDELGQAVYGHSEPGQSHHSVQDAHGNRVGSYSYVAPNGAVLRTDYVADALGYRVASNALPVQVVHSRRRRSLLQTPASTQPLTVAAPVAYAAPAPVAYSAPAVSYASPFAYSGHSLAYSAPVAYSGHSLAYSAPVAYSGHSLA</sequence>
<feature type="non-terminal residue" evidence="3">
    <location>
        <position position="1"/>
    </location>
</feature>
<evidence type="ECO:0000313" key="3">
    <source>
        <dbReference type="EMBL" id="JAS11920.1"/>
    </source>
</evidence>
<reference evidence="3" key="1">
    <citation type="submission" date="2015-12" db="EMBL/GenBank/DDBJ databases">
        <title>De novo transcriptome assembly of four potential Pierce s Disease insect vectors from Arizona vineyards.</title>
        <authorList>
            <person name="Tassone E.E."/>
        </authorList>
    </citation>
    <scope>NUCLEOTIDE SEQUENCE</scope>
</reference>
<dbReference type="InterPro" id="IPR000618">
    <property type="entry name" value="Insect_cuticle"/>
</dbReference>
<dbReference type="EMBL" id="GEDC01025378">
    <property type="protein sequence ID" value="JAS11920.1"/>
    <property type="molecule type" value="Transcribed_RNA"/>
</dbReference>